<dbReference type="PRINTS" id="PR00080">
    <property type="entry name" value="SDRFAMILY"/>
</dbReference>
<dbReference type="CDD" id="cd05327">
    <property type="entry name" value="retinol-DH_like_SDR_c_like"/>
    <property type="match status" value="1"/>
</dbReference>
<dbReference type="PRINTS" id="PR00081">
    <property type="entry name" value="GDHRDH"/>
</dbReference>
<dbReference type="GO" id="GO:0016491">
    <property type="term" value="F:oxidoreductase activity"/>
    <property type="evidence" value="ECO:0007669"/>
    <property type="project" value="UniProtKB-KW"/>
</dbReference>
<protein>
    <submittedName>
        <fullName evidence="5">Oxidoreductase-like protein</fullName>
    </submittedName>
</protein>
<reference evidence="5 6" key="1">
    <citation type="journal article" date="2016" name="Nat. Commun.">
        <title>Ectomycorrhizal ecology is imprinted in the genome of the dominant symbiotic fungus Cenococcum geophilum.</title>
        <authorList>
            <consortium name="DOE Joint Genome Institute"/>
            <person name="Peter M."/>
            <person name="Kohler A."/>
            <person name="Ohm R.A."/>
            <person name="Kuo A."/>
            <person name="Krutzmann J."/>
            <person name="Morin E."/>
            <person name="Arend M."/>
            <person name="Barry K.W."/>
            <person name="Binder M."/>
            <person name="Choi C."/>
            <person name="Clum A."/>
            <person name="Copeland A."/>
            <person name="Grisel N."/>
            <person name="Haridas S."/>
            <person name="Kipfer T."/>
            <person name="LaButti K."/>
            <person name="Lindquist E."/>
            <person name="Lipzen A."/>
            <person name="Maire R."/>
            <person name="Meier B."/>
            <person name="Mihaltcheva S."/>
            <person name="Molinier V."/>
            <person name="Murat C."/>
            <person name="Poggeler S."/>
            <person name="Quandt C.A."/>
            <person name="Sperisen C."/>
            <person name="Tritt A."/>
            <person name="Tisserant E."/>
            <person name="Crous P.W."/>
            <person name="Henrissat B."/>
            <person name="Nehls U."/>
            <person name="Egli S."/>
            <person name="Spatafora J.W."/>
            <person name="Grigoriev I.V."/>
            <person name="Martin F.M."/>
        </authorList>
    </citation>
    <scope>NUCLEOTIDE SEQUENCE [LARGE SCALE GENOMIC DNA]</scope>
    <source>
        <strain evidence="5 6">CBS 207.34</strain>
    </source>
</reference>
<proteinExistence type="inferred from homology"/>
<dbReference type="InterPro" id="IPR036291">
    <property type="entry name" value="NAD(P)-bd_dom_sf"/>
</dbReference>
<keyword evidence="6" id="KW-1185">Reference proteome</keyword>
<dbReference type="AlphaFoldDB" id="A0A8E2F6I3"/>
<dbReference type="InterPro" id="IPR002347">
    <property type="entry name" value="SDR_fam"/>
</dbReference>
<dbReference type="PANTHER" id="PTHR24320:SF282">
    <property type="entry name" value="WW DOMAIN-CONTAINING OXIDOREDUCTASE"/>
    <property type="match status" value="1"/>
</dbReference>
<accession>A0A8E2F6I3</accession>
<dbReference type="Proteomes" id="UP000250140">
    <property type="component" value="Unassembled WGS sequence"/>
</dbReference>
<evidence type="ECO:0000256" key="1">
    <source>
        <dbReference type="ARBA" id="ARBA00006484"/>
    </source>
</evidence>
<sequence length="312" mass="33769">MFGGKSFDTSKDIPDLSGKVILVTGGNAGLGQETILRLASRNPSKIYLAARTASKAQAAIKEIKKTVPNAPIEHLPLDLASFASIRSAAETFTSESSRLDLLVNNAGVMGTPYGLTKDGYEDQFGTNVMGHALLTRLLLPTLLKTAEEPNSDVRVVNLASIGHHMAPSGGVIFDQAALENYSTWRRYGQAKLSNILFARELARRYPTIKSVAVHPGIIMTNLYTPMQSNILSTFAVWLTRTMAPLLPGVMTSTEEGATNSLWAATAPADKVKSGQYYTPIAHASSGSRYAHDDGLAKKLWEYIDTELQKHGF</sequence>
<evidence type="ECO:0000256" key="2">
    <source>
        <dbReference type="ARBA" id="ARBA00022857"/>
    </source>
</evidence>
<dbReference type="SUPFAM" id="SSF51735">
    <property type="entry name" value="NAD(P)-binding Rossmann-fold domains"/>
    <property type="match status" value="1"/>
</dbReference>
<dbReference type="EMBL" id="KV749037">
    <property type="protein sequence ID" value="OCL11476.1"/>
    <property type="molecule type" value="Genomic_DNA"/>
</dbReference>
<evidence type="ECO:0000256" key="3">
    <source>
        <dbReference type="ARBA" id="ARBA00023002"/>
    </source>
</evidence>
<dbReference type="Pfam" id="PF00106">
    <property type="entry name" value="adh_short"/>
    <property type="match status" value="1"/>
</dbReference>
<keyword evidence="2" id="KW-0521">NADP</keyword>
<name>A0A8E2F6I3_9PEZI</name>
<dbReference type="PANTHER" id="PTHR24320">
    <property type="entry name" value="RETINOL DEHYDROGENASE"/>
    <property type="match status" value="1"/>
</dbReference>
<dbReference type="OrthoDB" id="191139at2759"/>
<evidence type="ECO:0000313" key="5">
    <source>
        <dbReference type="EMBL" id="OCL11476.1"/>
    </source>
</evidence>
<organism evidence="5 6">
    <name type="scientific">Glonium stellatum</name>
    <dbReference type="NCBI Taxonomy" id="574774"/>
    <lineage>
        <taxon>Eukaryota</taxon>
        <taxon>Fungi</taxon>
        <taxon>Dikarya</taxon>
        <taxon>Ascomycota</taxon>
        <taxon>Pezizomycotina</taxon>
        <taxon>Dothideomycetes</taxon>
        <taxon>Pleosporomycetidae</taxon>
        <taxon>Gloniales</taxon>
        <taxon>Gloniaceae</taxon>
        <taxon>Glonium</taxon>
    </lineage>
</organism>
<evidence type="ECO:0000313" key="6">
    <source>
        <dbReference type="Proteomes" id="UP000250140"/>
    </source>
</evidence>
<dbReference type="Gene3D" id="3.40.50.720">
    <property type="entry name" value="NAD(P)-binding Rossmann-like Domain"/>
    <property type="match status" value="1"/>
</dbReference>
<comment type="similarity">
    <text evidence="1 4">Belongs to the short-chain dehydrogenases/reductases (SDR) family.</text>
</comment>
<gene>
    <name evidence="5" type="ORF">AOQ84DRAFT_396240</name>
</gene>
<evidence type="ECO:0000256" key="4">
    <source>
        <dbReference type="RuleBase" id="RU000363"/>
    </source>
</evidence>
<keyword evidence="3" id="KW-0560">Oxidoreductase</keyword>